<dbReference type="GO" id="GO:0003924">
    <property type="term" value="F:GTPase activity"/>
    <property type="evidence" value="ECO:0007669"/>
    <property type="project" value="InterPro"/>
</dbReference>
<dbReference type="Gene3D" id="2.40.30.10">
    <property type="entry name" value="Translation factors"/>
    <property type="match status" value="1"/>
</dbReference>
<reference evidence="2 3" key="1">
    <citation type="journal article" date="2007" name="Proc. Natl. Acad. Sci. U.S.A.">
        <title>The tiny eukaryote Ostreococcus provides genomic insights into the paradox of plankton speciation.</title>
        <authorList>
            <person name="Palenik B."/>
            <person name="Grimwood J."/>
            <person name="Aerts A."/>
            <person name="Rouze P."/>
            <person name="Salamov A."/>
            <person name="Putnam N."/>
            <person name="Dupont C."/>
            <person name="Jorgensen R."/>
            <person name="Derelle E."/>
            <person name="Rombauts S."/>
            <person name="Zhou K."/>
            <person name="Otillar R."/>
            <person name="Merchant S.S."/>
            <person name="Podell S."/>
            <person name="Gaasterland T."/>
            <person name="Napoli C."/>
            <person name="Gendler K."/>
            <person name="Manuell A."/>
            <person name="Tai V."/>
            <person name="Vallon O."/>
            <person name="Piganeau G."/>
            <person name="Jancek S."/>
            <person name="Heijde M."/>
            <person name="Jabbari K."/>
            <person name="Bowler C."/>
            <person name="Lohr M."/>
            <person name="Robbens S."/>
            <person name="Werner G."/>
            <person name="Dubchak I."/>
            <person name="Pazour G.J."/>
            <person name="Ren Q."/>
            <person name="Paulsen I."/>
            <person name="Delwiche C."/>
            <person name="Schmutz J."/>
            <person name="Rokhsar D."/>
            <person name="Van de Peer Y."/>
            <person name="Moreau H."/>
            <person name="Grigoriev I.V."/>
        </authorList>
    </citation>
    <scope>NUCLEOTIDE SEQUENCE [LARGE SCALE GENOMIC DNA]</scope>
    <source>
        <strain evidence="2 3">CCE9901</strain>
    </source>
</reference>
<dbReference type="Proteomes" id="UP000001568">
    <property type="component" value="Chromosome 13"/>
</dbReference>
<dbReference type="InterPro" id="IPR004161">
    <property type="entry name" value="EFTu-like_2"/>
</dbReference>
<dbReference type="Gene3D" id="2.40.50.250">
    <property type="entry name" value="bipa protein"/>
    <property type="match status" value="1"/>
</dbReference>
<dbReference type="InterPro" id="IPR000795">
    <property type="entry name" value="T_Tr_GTP-bd_dom"/>
</dbReference>
<dbReference type="OMA" id="MSMLFTI"/>
<dbReference type="STRING" id="436017.A4S6X5"/>
<dbReference type="RefSeq" id="XP_001421171.1">
    <property type="nucleotide sequence ID" value="XM_001421134.1"/>
</dbReference>
<dbReference type="Gene3D" id="3.30.70.870">
    <property type="entry name" value="Elongation Factor G (Translational Gtpase), domain 3"/>
    <property type="match status" value="1"/>
</dbReference>
<feature type="domain" description="Tr-type G" evidence="1">
    <location>
        <begin position="38"/>
        <end position="239"/>
    </location>
</feature>
<dbReference type="InterPro" id="IPR005225">
    <property type="entry name" value="Small_GTP-bd"/>
</dbReference>
<dbReference type="SUPFAM" id="SSF50447">
    <property type="entry name" value="Translation proteins"/>
    <property type="match status" value="1"/>
</dbReference>
<evidence type="ECO:0000313" key="2">
    <source>
        <dbReference type="EMBL" id="ABO99464.1"/>
    </source>
</evidence>
<dbReference type="InterPro" id="IPR035647">
    <property type="entry name" value="EFG_III/V"/>
</dbReference>
<dbReference type="SUPFAM" id="SSF54980">
    <property type="entry name" value="EF-G C-terminal domain-like"/>
    <property type="match status" value="2"/>
</dbReference>
<dbReference type="GeneID" id="5004942"/>
<dbReference type="SUPFAM" id="SSF52540">
    <property type="entry name" value="P-loop containing nucleoside triphosphate hydrolases"/>
    <property type="match status" value="1"/>
</dbReference>
<gene>
    <name evidence="2" type="ORF">OSTLU_13224</name>
</gene>
<dbReference type="Pfam" id="PF00009">
    <property type="entry name" value="GTP_EFTU"/>
    <property type="match status" value="1"/>
</dbReference>
<evidence type="ECO:0000259" key="1">
    <source>
        <dbReference type="PROSITE" id="PS51722"/>
    </source>
</evidence>
<dbReference type="PRINTS" id="PR00315">
    <property type="entry name" value="ELONGATNFCT"/>
</dbReference>
<evidence type="ECO:0000313" key="3">
    <source>
        <dbReference type="Proteomes" id="UP000001568"/>
    </source>
</evidence>
<organism evidence="2 3">
    <name type="scientific">Ostreococcus lucimarinus (strain CCE9901)</name>
    <dbReference type="NCBI Taxonomy" id="436017"/>
    <lineage>
        <taxon>Eukaryota</taxon>
        <taxon>Viridiplantae</taxon>
        <taxon>Chlorophyta</taxon>
        <taxon>Mamiellophyceae</taxon>
        <taxon>Mamiellales</taxon>
        <taxon>Bathycoccaceae</taxon>
        <taxon>Ostreococcus</taxon>
    </lineage>
</organism>
<dbReference type="InterPro" id="IPR031157">
    <property type="entry name" value="G_TR_CS"/>
</dbReference>
<dbReference type="Pfam" id="PF00679">
    <property type="entry name" value="EFG_C"/>
    <property type="match status" value="1"/>
</dbReference>
<protein>
    <recommendedName>
        <fullName evidence="1">Tr-type G domain-containing protein</fullName>
    </recommendedName>
</protein>
<dbReference type="InterPro" id="IPR009000">
    <property type="entry name" value="Transl_B-barrel_sf"/>
</dbReference>
<dbReference type="KEGG" id="olu:OSTLU_13224"/>
<dbReference type="Gene3D" id="3.40.50.300">
    <property type="entry name" value="P-loop containing nucleotide triphosphate hydrolases"/>
    <property type="match status" value="1"/>
</dbReference>
<dbReference type="PROSITE" id="PS51722">
    <property type="entry name" value="G_TR_2"/>
    <property type="match status" value="1"/>
</dbReference>
<dbReference type="GO" id="GO:0005525">
    <property type="term" value="F:GTP binding"/>
    <property type="evidence" value="ECO:0007669"/>
    <property type="project" value="InterPro"/>
</dbReference>
<keyword evidence="3" id="KW-1185">Reference proteome</keyword>
<proteinExistence type="predicted"/>
<dbReference type="Gramene" id="ABO99464">
    <property type="protein sequence ID" value="ABO99464"/>
    <property type="gene ID" value="OSTLU_13224"/>
</dbReference>
<dbReference type="InterPro" id="IPR042116">
    <property type="entry name" value="TypA/BipA_C"/>
</dbReference>
<dbReference type="NCBIfam" id="TIGR00231">
    <property type="entry name" value="small_GTP"/>
    <property type="match status" value="1"/>
</dbReference>
<dbReference type="Gene3D" id="3.30.70.240">
    <property type="match status" value="1"/>
</dbReference>
<dbReference type="HOGENOM" id="CLU_017016_4_0_1"/>
<name>A4S6X5_OSTLU</name>
<dbReference type="PANTHER" id="PTHR42908">
    <property type="entry name" value="TRANSLATION ELONGATION FACTOR-RELATED"/>
    <property type="match status" value="1"/>
</dbReference>
<dbReference type="InterPro" id="IPR027417">
    <property type="entry name" value="P-loop_NTPase"/>
</dbReference>
<dbReference type="eggNOG" id="KOG0462">
    <property type="taxonomic scope" value="Eukaryota"/>
</dbReference>
<dbReference type="FunFam" id="2.40.50.250:FF:000001">
    <property type="entry name" value="GTP-binding protein TypA"/>
    <property type="match status" value="1"/>
</dbReference>
<dbReference type="FunFam" id="3.30.70.240:FF:000002">
    <property type="entry name" value="GTP-binding protein TypA"/>
    <property type="match status" value="1"/>
</dbReference>
<dbReference type="PROSITE" id="PS00301">
    <property type="entry name" value="G_TR_1"/>
    <property type="match status" value="1"/>
</dbReference>
<dbReference type="CDD" id="cd03691">
    <property type="entry name" value="BipA_TypA_II"/>
    <property type="match status" value="1"/>
</dbReference>
<dbReference type="AlphaFoldDB" id="A4S6X5"/>
<dbReference type="InterPro" id="IPR035651">
    <property type="entry name" value="BipA_V"/>
</dbReference>
<dbReference type="InterPro" id="IPR047042">
    <property type="entry name" value="BipA_II"/>
</dbReference>
<dbReference type="GO" id="GO:1990904">
    <property type="term" value="C:ribonucleoprotein complex"/>
    <property type="evidence" value="ECO:0007669"/>
    <property type="project" value="TreeGrafter"/>
</dbReference>
<dbReference type="OrthoDB" id="364892at2759"/>
<dbReference type="Pfam" id="PF21018">
    <property type="entry name" value="BipA_C"/>
    <property type="match status" value="1"/>
</dbReference>
<sequence>MMRSAAATVLTRHATTQTLVRDCVYARSWRRRASTTSSSTRNVAIIAHVDHGKTTLLDQLIRSTSEARVEERAMDNMQLEKERGITIAAKYTAVSYKNATLHIVDTPGHADFGGEVERALELVDGALLVVDPFEGVMTQTKFVVRKALQKGLKPLVVLNKVDRDGVTRALCDAVESDLFDLFAAMGADDAQLDFTVVYASARAGVASTSLEEAQKQIVEGNGSVDAILQGVLDHVPAPRGCTQQPFALLVSMIERDPFFGRLVTGRVFDGALGIGDTLKVLTLGDGVVRETVRVQKIFTSRNLERVAVKEAKAGDIVTIAAGFGDATVADTLCSPERREPLPSTPVDPPTLSMTFGVNTSSLAGKEGNQLTERQIEERLRAEADTDVSLRVSDSSDEDGIPGLQVSGRGELHLGIIIEKLRREGFELSVSPPRVIQGIDDEGRRTEPFESVLLECDANDCGGVIDAVTQRKGDLLDMDTNAGEDGRTRLTFYVPSRGLIGFRQEFINATRGNGVMQRAFDSYGPSRGAIGKAKKGKLISTTSGVTTTYSLGALEPRGTLFVGPASEVYAGMIIGEHTRENDLEVNPTKEKKLTNMRASGNDETIRLTPPKVIDLESAIGYVGTDELIEVTPKAIRLRKAELASSMRRRASRQADS</sequence>
<accession>A4S6X5</accession>
<dbReference type="PANTHER" id="PTHR42908:SF8">
    <property type="entry name" value="TR-TYPE G DOMAIN-CONTAINING PROTEIN"/>
    <property type="match status" value="1"/>
</dbReference>
<dbReference type="InterPro" id="IPR000640">
    <property type="entry name" value="EFG_V-like"/>
</dbReference>
<dbReference type="Pfam" id="PF03144">
    <property type="entry name" value="GTP_EFTU_D2"/>
    <property type="match status" value="1"/>
</dbReference>
<dbReference type="CDD" id="cd03710">
    <property type="entry name" value="BipA_TypA_C"/>
    <property type="match status" value="1"/>
</dbReference>
<dbReference type="GO" id="GO:0005829">
    <property type="term" value="C:cytosol"/>
    <property type="evidence" value="ECO:0007669"/>
    <property type="project" value="TreeGrafter"/>
</dbReference>
<dbReference type="EMBL" id="CP000593">
    <property type="protein sequence ID" value="ABO99464.1"/>
    <property type="molecule type" value="Genomic_DNA"/>
</dbReference>
<dbReference type="InterPro" id="IPR048876">
    <property type="entry name" value="BipA_C"/>
</dbReference>